<reference evidence="1" key="1">
    <citation type="submission" date="2017-07" db="EMBL/GenBank/DDBJ databases">
        <authorList>
            <person name="Mikheyev A."/>
            <person name="Grau M."/>
        </authorList>
    </citation>
    <scope>NUCLEOTIDE SEQUENCE</scope>
    <source>
        <tissue evidence="1">Venom_gland</tissue>
    </source>
</reference>
<proteinExistence type="predicted"/>
<name>A0A2D4GFM0_MICCO</name>
<dbReference type="EMBL" id="IACJ01122541">
    <property type="protein sequence ID" value="LAA58486.1"/>
    <property type="molecule type" value="Transcribed_RNA"/>
</dbReference>
<accession>A0A2D4GFM0</accession>
<protein>
    <submittedName>
        <fullName evidence="1">Uncharacterized protein</fullName>
    </submittedName>
</protein>
<organism evidence="1">
    <name type="scientific">Micrurus corallinus</name>
    <name type="common">Brazilian coral snake</name>
    <dbReference type="NCBI Taxonomy" id="54390"/>
    <lineage>
        <taxon>Eukaryota</taxon>
        <taxon>Metazoa</taxon>
        <taxon>Chordata</taxon>
        <taxon>Craniata</taxon>
        <taxon>Vertebrata</taxon>
        <taxon>Euteleostomi</taxon>
        <taxon>Lepidosauria</taxon>
        <taxon>Squamata</taxon>
        <taxon>Bifurcata</taxon>
        <taxon>Unidentata</taxon>
        <taxon>Episquamata</taxon>
        <taxon>Toxicofera</taxon>
        <taxon>Serpentes</taxon>
        <taxon>Colubroidea</taxon>
        <taxon>Elapidae</taxon>
        <taxon>Elapinae</taxon>
        <taxon>Micrurus</taxon>
    </lineage>
</organism>
<evidence type="ECO:0000313" key="1">
    <source>
        <dbReference type="EMBL" id="LAA58488.1"/>
    </source>
</evidence>
<dbReference type="EMBL" id="IACJ01122542">
    <property type="protein sequence ID" value="LAA58488.1"/>
    <property type="molecule type" value="Transcribed_RNA"/>
</dbReference>
<sequence>MWTILTGAYFWGEAYIMSILKKHARAYFLVGSYFLGKYGIREDLEHSHTIGNLWRPAVLQPTWALQLRTLKVITNILNCTKKKIKSNMIHAVVVFTLLYPKIHQLLQSGPIEASECSSRAHI</sequence>
<reference evidence="1" key="2">
    <citation type="submission" date="2017-11" db="EMBL/GenBank/DDBJ databases">
        <title>Coralsnake Venomics: Analyses of Venom Gland Transcriptomes and Proteomes of Six Brazilian Taxa.</title>
        <authorList>
            <person name="Aird S.D."/>
            <person name="Jorge da Silva N."/>
            <person name="Qiu L."/>
            <person name="Villar-Briones A."/>
            <person name="Aparecida-Saddi V."/>
            <person name="Campos-Telles M.P."/>
            <person name="Grau M."/>
            <person name="Mikheyev A.S."/>
        </authorList>
    </citation>
    <scope>NUCLEOTIDE SEQUENCE</scope>
    <source>
        <tissue evidence="1">Venom_gland</tissue>
    </source>
</reference>
<dbReference type="AlphaFoldDB" id="A0A2D4GFM0"/>